<dbReference type="Proteomes" id="UP001055172">
    <property type="component" value="Unassembled WGS sequence"/>
</dbReference>
<gene>
    <name evidence="2" type="ORF">ColLi_12985</name>
</gene>
<evidence type="ECO:0000313" key="2">
    <source>
        <dbReference type="EMBL" id="GJC90147.1"/>
    </source>
</evidence>
<name>A0AA37LZ50_9PEZI</name>
<evidence type="ECO:0000256" key="1">
    <source>
        <dbReference type="SAM" id="MobiDB-lite"/>
    </source>
</evidence>
<feature type="region of interest" description="Disordered" evidence="1">
    <location>
        <begin position="123"/>
        <end position="148"/>
    </location>
</feature>
<proteinExistence type="predicted"/>
<dbReference type="AlphaFoldDB" id="A0AA37LZ50"/>
<keyword evidence="3" id="KW-1185">Reference proteome</keyword>
<dbReference type="EMBL" id="BPPX01000049">
    <property type="protein sequence ID" value="GJC90147.1"/>
    <property type="molecule type" value="Genomic_DNA"/>
</dbReference>
<accession>A0AA37LZ50</accession>
<protein>
    <submittedName>
        <fullName evidence="2">Uncharacterized protein</fullName>
    </submittedName>
</protein>
<comment type="caution">
    <text evidence="2">The sequence shown here is derived from an EMBL/GenBank/DDBJ whole genome shotgun (WGS) entry which is preliminary data.</text>
</comment>
<sequence>MTIYEFLDVYPDASESDMVQALQKIQEESRVAGNTCAAAHSLCPEHYRNQLDKLALANRAVLFLLQSRVQRTRYDTEIYYALVHVAILEEEARAATPATARDGDGDEKGWSWGFPRWGRVVESKSDRKLRQIRDKATKKTEAQAEAGQSFTQLCGDRIGTA</sequence>
<evidence type="ECO:0000313" key="3">
    <source>
        <dbReference type="Proteomes" id="UP001055172"/>
    </source>
</evidence>
<feature type="compositionally biased region" description="Basic and acidic residues" evidence="1">
    <location>
        <begin position="123"/>
        <end position="142"/>
    </location>
</feature>
<reference evidence="2 3" key="1">
    <citation type="submission" date="2021-07" db="EMBL/GenBank/DDBJ databases">
        <title>Genome data of Colletotrichum spaethianum.</title>
        <authorList>
            <person name="Utami Y.D."/>
            <person name="Hiruma K."/>
        </authorList>
    </citation>
    <scope>NUCLEOTIDE SEQUENCE [LARGE SCALE GENOMIC DNA]</scope>
    <source>
        <strain evidence="2 3">MAFF 242679</strain>
    </source>
</reference>
<organism evidence="2 3">
    <name type="scientific">Colletotrichum liriopes</name>
    <dbReference type="NCBI Taxonomy" id="708192"/>
    <lineage>
        <taxon>Eukaryota</taxon>
        <taxon>Fungi</taxon>
        <taxon>Dikarya</taxon>
        <taxon>Ascomycota</taxon>
        <taxon>Pezizomycotina</taxon>
        <taxon>Sordariomycetes</taxon>
        <taxon>Hypocreomycetidae</taxon>
        <taxon>Glomerellales</taxon>
        <taxon>Glomerellaceae</taxon>
        <taxon>Colletotrichum</taxon>
        <taxon>Colletotrichum spaethianum species complex</taxon>
    </lineage>
</organism>